<dbReference type="PROSITE" id="PS51257">
    <property type="entry name" value="PROKAR_LIPOPROTEIN"/>
    <property type="match status" value="1"/>
</dbReference>
<keyword evidence="2 6" id="KW-0812">Transmembrane</keyword>
<feature type="domain" description="NfeD-like C-terminal" evidence="8">
    <location>
        <begin position="458"/>
        <end position="512"/>
    </location>
</feature>
<feature type="chain" id="PRO_5008088628" description="NfeD-like C-terminal domain-containing protein" evidence="7">
    <location>
        <begin position="22"/>
        <end position="536"/>
    </location>
</feature>
<evidence type="ECO:0000259" key="8">
    <source>
        <dbReference type="Pfam" id="PF01957"/>
    </source>
</evidence>
<dbReference type="PANTHER" id="PTHR33507">
    <property type="entry name" value="INNER MEMBRANE PROTEIN YBBJ"/>
    <property type="match status" value="1"/>
</dbReference>
<protein>
    <recommendedName>
        <fullName evidence="13">NfeD-like C-terminal domain-containing protein</fullName>
    </recommendedName>
</protein>
<evidence type="ECO:0000256" key="2">
    <source>
        <dbReference type="ARBA" id="ARBA00022692"/>
    </source>
</evidence>
<dbReference type="EMBL" id="LRRQ01000156">
    <property type="protein sequence ID" value="OAM87834.1"/>
    <property type="molecule type" value="Genomic_DNA"/>
</dbReference>
<dbReference type="InterPro" id="IPR002810">
    <property type="entry name" value="NfeD-like_C"/>
</dbReference>
<evidence type="ECO:0000259" key="9">
    <source>
        <dbReference type="Pfam" id="PF24961"/>
    </source>
</evidence>
<proteinExistence type="predicted"/>
<dbReference type="SUPFAM" id="SSF52096">
    <property type="entry name" value="ClpP/crotonase"/>
    <property type="match status" value="1"/>
</dbReference>
<dbReference type="OrthoDB" id="9806253at2"/>
<gene>
    <name evidence="11" type="ORF">AW736_20500</name>
</gene>
<evidence type="ECO:0000313" key="12">
    <source>
        <dbReference type="Proteomes" id="UP000078486"/>
    </source>
</evidence>
<evidence type="ECO:0000256" key="6">
    <source>
        <dbReference type="SAM" id="Phobius"/>
    </source>
</evidence>
<sequence>MFRLLAKHLLSWLALATACMALTDQTPRDEKLPAPAAAPTPAASPAKKDAGPAAPVANANATAAARIVTDGKARVMVIEVREVIDSPVLYVLRRGLKEAEEKKINVVVLDMETPGGVAGTALEMMEALDKFSGHTITYINTEAISAGAFIAAATDEIWFAPKGVIGAAAAVSGDGQDIPETMRLKINSFLRAKIRALTEAHPYRGQVLSAMIDKDYELKIDGKILKPKGELLSLTATEAMTAYGDPPQVLLAAGVAADVDDLLTQKFGKANFESERLEVTWSERLAQWLNMIKPILLSLGMLALFIEFKTPGFGMFGIAGIVLLAIVFLSSYVAGLSGHEPMLLFALGLVLVIAELIFFPGLVLPALTGLVLMLGSLVWAMADLWPNEPISVTWSSDVLVAPIMNLAFGLLLTALFAVALVKFIPRGWFWDKLVLSSSIGAAAQISGVSAEQAAHINTFVGRRALVTTPLRPFGQIEIDGRRYEASVSVGSVERGAAVIVTKRTDFGIEVEPAPDGAPGADGAAQNQHPGGPEGAA</sequence>
<keyword evidence="12" id="KW-1185">Reference proteome</keyword>
<dbReference type="Gene3D" id="2.40.50.140">
    <property type="entry name" value="Nucleic acid-binding proteins"/>
    <property type="match status" value="1"/>
</dbReference>
<dbReference type="AlphaFoldDB" id="A0A178ICT9"/>
<dbReference type="CDD" id="cd07021">
    <property type="entry name" value="Clp_protease_NfeD_like"/>
    <property type="match status" value="1"/>
</dbReference>
<feature type="transmembrane region" description="Helical" evidence="6">
    <location>
        <begin position="402"/>
        <end position="424"/>
    </location>
</feature>
<name>A0A178ICT9_9BACT</name>
<evidence type="ECO:0000256" key="1">
    <source>
        <dbReference type="ARBA" id="ARBA00004141"/>
    </source>
</evidence>
<evidence type="ECO:0000256" key="4">
    <source>
        <dbReference type="ARBA" id="ARBA00023136"/>
    </source>
</evidence>
<keyword evidence="4 6" id="KW-0472">Membrane</keyword>
<reference evidence="11 12" key="1">
    <citation type="submission" date="2016-01" db="EMBL/GenBank/DDBJ databases">
        <title>High potential of lignocellulose degradation of a new Verrucomicrobia species.</title>
        <authorList>
            <person name="Wang Y."/>
            <person name="Shi Y."/>
            <person name="Qiu Z."/>
            <person name="Liu S."/>
            <person name="Yang H."/>
        </authorList>
    </citation>
    <scope>NUCLEOTIDE SEQUENCE [LARGE SCALE GENOMIC DNA]</scope>
    <source>
        <strain evidence="11 12">TSB47</strain>
    </source>
</reference>
<dbReference type="InterPro" id="IPR012340">
    <property type="entry name" value="NA-bd_OB-fold"/>
</dbReference>
<dbReference type="InterPro" id="IPR056738">
    <property type="entry name" value="NfeD1b_N"/>
</dbReference>
<feature type="domain" description="NfeD1b N-terminal" evidence="10">
    <location>
        <begin position="75"/>
        <end position="265"/>
    </location>
</feature>
<keyword evidence="7" id="KW-0732">Signal</keyword>
<dbReference type="InterPro" id="IPR056739">
    <property type="entry name" value="NfeD_membrane"/>
</dbReference>
<feature type="domain" description="NfeD integral membrane" evidence="9">
    <location>
        <begin position="292"/>
        <end position="421"/>
    </location>
</feature>
<accession>A0A178ICT9</accession>
<evidence type="ECO:0000256" key="5">
    <source>
        <dbReference type="SAM" id="MobiDB-lite"/>
    </source>
</evidence>
<comment type="subcellular location">
    <subcellularLocation>
        <location evidence="1">Membrane</location>
        <topology evidence="1">Multi-pass membrane protein</topology>
    </subcellularLocation>
</comment>
<evidence type="ECO:0008006" key="13">
    <source>
        <dbReference type="Google" id="ProtNLM"/>
    </source>
</evidence>
<dbReference type="Pfam" id="PF24961">
    <property type="entry name" value="NfeD_membrane"/>
    <property type="match status" value="1"/>
</dbReference>
<dbReference type="STRING" id="1184151.AW736_20500"/>
<dbReference type="Pfam" id="PF25145">
    <property type="entry name" value="NfeD1b_N"/>
    <property type="match status" value="1"/>
</dbReference>
<dbReference type="Proteomes" id="UP000078486">
    <property type="component" value="Unassembled WGS sequence"/>
</dbReference>
<feature type="compositionally biased region" description="Low complexity" evidence="5">
    <location>
        <begin position="33"/>
        <end position="54"/>
    </location>
</feature>
<feature type="signal peptide" evidence="7">
    <location>
        <begin position="1"/>
        <end position="21"/>
    </location>
</feature>
<dbReference type="RefSeq" id="WP_068772170.1">
    <property type="nucleotide sequence ID" value="NZ_CP109796.1"/>
</dbReference>
<evidence type="ECO:0000313" key="11">
    <source>
        <dbReference type="EMBL" id="OAM87834.1"/>
    </source>
</evidence>
<dbReference type="InterPro" id="IPR029045">
    <property type="entry name" value="ClpP/crotonase-like_dom_sf"/>
</dbReference>
<dbReference type="Pfam" id="PF01957">
    <property type="entry name" value="NfeD"/>
    <property type="match status" value="1"/>
</dbReference>
<feature type="compositionally biased region" description="Low complexity" evidence="5">
    <location>
        <begin position="513"/>
        <end position="524"/>
    </location>
</feature>
<dbReference type="PANTHER" id="PTHR33507:SF3">
    <property type="entry name" value="INNER MEMBRANE PROTEIN YBBJ"/>
    <property type="match status" value="1"/>
</dbReference>
<feature type="region of interest" description="Disordered" evidence="5">
    <location>
        <begin position="29"/>
        <end position="54"/>
    </location>
</feature>
<organism evidence="11 12">
    <name type="scientific">Termitidicoccus mucosus</name>
    <dbReference type="NCBI Taxonomy" id="1184151"/>
    <lineage>
        <taxon>Bacteria</taxon>
        <taxon>Pseudomonadati</taxon>
        <taxon>Verrucomicrobiota</taxon>
        <taxon>Opitutia</taxon>
        <taxon>Opitutales</taxon>
        <taxon>Opitutaceae</taxon>
        <taxon>Termitidicoccus</taxon>
    </lineage>
</organism>
<keyword evidence="3 6" id="KW-1133">Transmembrane helix</keyword>
<dbReference type="Gene3D" id="3.90.226.10">
    <property type="entry name" value="2-enoyl-CoA Hydratase, Chain A, domain 1"/>
    <property type="match status" value="1"/>
</dbReference>
<feature type="transmembrane region" description="Helical" evidence="6">
    <location>
        <begin position="341"/>
        <end position="358"/>
    </location>
</feature>
<dbReference type="GO" id="GO:0005886">
    <property type="term" value="C:plasma membrane"/>
    <property type="evidence" value="ECO:0007669"/>
    <property type="project" value="TreeGrafter"/>
</dbReference>
<evidence type="ECO:0000256" key="3">
    <source>
        <dbReference type="ARBA" id="ARBA00022989"/>
    </source>
</evidence>
<evidence type="ECO:0000256" key="7">
    <source>
        <dbReference type="SAM" id="SignalP"/>
    </source>
</evidence>
<dbReference type="InterPro" id="IPR052165">
    <property type="entry name" value="Membrane_assoc_protease"/>
</dbReference>
<evidence type="ECO:0000259" key="10">
    <source>
        <dbReference type="Pfam" id="PF25145"/>
    </source>
</evidence>
<feature type="region of interest" description="Disordered" evidence="5">
    <location>
        <begin position="510"/>
        <end position="536"/>
    </location>
</feature>
<feature type="transmembrane region" description="Helical" evidence="6">
    <location>
        <begin position="313"/>
        <end position="335"/>
    </location>
</feature>
<comment type="caution">
    <text evidence="11">The sequence shown here is derived from an EMBL/GenBank/DDBJ whole genome shotgun (WGS) entry which is preliminary data.</text>
</comment>